<dbReference type="Gene3D" id="3.40.50.300">
    <property type="entry name" value="P-loop containing nucleotide triphosphate hydrolases"/>
    <property type="match status" value="1"/>
</dbReference>
<evidence type="ECO:0000313" key="2">
    <source>
        <dbReference type="Proteomes" id="UP000824007"/>
    </source>
</evidence>
<protein>
    <submittedName>
        <fullName evidence="1">Cytidylate kinase-like family protein</fullName>
    </submittedName>
</protein>
<dbReference type="InterPro" id="IPR027417">
    <property type="entry name" value="P-loop_NTPase"/>
</dbReference>
<evidence type="ECO:0000313" key="1">
    <source>
        <dbReference type="EMBL" id="HIY59550.1"/>
    </source>
</evidence>
<dbReference type="GO" id="GO:0016301">
    <property type="term" value="F:kinase activity"/>
    <property type="evidence" value="ECO:0007669"/>
    <property type="project" value="UniProtKB-KW"/>
</dbReference>
<keyword evidence="1" id="KW-0808">Transferase</keyword>
<accession>A0A9D1YMH3</accession>
<organism evidence="1 2">
    <name type="scientific">Candidatus Eisenbergiella pullistercoris</name>
    <dbReference type="NCBI Taxonomy" id="2838555"/>
    <lineage>
        <taxon>Bacteria</taxon>
        <taxon>Bacillati</taxon>
        <taxon>Bacillota</taxon>
        <taxon>Clostridia</taxon>
        <taxon>Lachnospirales</taxon>
        <taxon>Lachnospiraceae</taxon>
        <taxon>Eisenbergiella</taxon>
    </lineage>
</organism>
<dbReference type="Proteomes" id="UP000824007">
    <property type="component" value="Unassembled WGS sequence"/>
</dbReference>
<dbReference type="Pfam" id="PF13189">
    <property type="entry name" value="Cytidylate_kin2"/>
    <property type="match status" value="1"/>
</dbReference>
<sequence length="198" mass="23082">MGKRLILSVSREFGSGGHVIAEALARRFELDLYDNNLLEHIAAEKDVGGDTLKKYDERPKNRLFSRTVRGYSNSIQENVANMQFDYLKKMAQEGKSFVVVGRCSETILKGNEGFVSIFVLGDWEVKRERIMRLYRLSEDEAEHMMSRKDWERKSYHNYYCKGKWGDSRNYDLSINSSRLGIDRTVDLLETYIRARMEG</sequence>
<reference evidence="1" key="1">
    <citation type="journal article" date="2021" name="PeerJ">
        <title>Extensive microbial diversity within the chicken gut microbiome revealed by metagenomics and culture.</title>
        <authorList>
            <person name="Gilroy R."/>
            <person name="Ravi A."/>
            <person name="Getino M."/>
            <person name="Pursley I."/>
            <person name="Horton D.L."/>
            <person name="Alikhan N.F."/>
            <person name="Baker D."/>
            <person name="Gharbi K."/>
            <person name="Hall N."/>
            <person name="Watson M."/>
            <person name="Adriaenssens E.M."/>
            <person name="Foster-Nyarko E."/>
            <person name="Jarju S."/>
            <person name="Secka A."/>
            <person name="Antonio M."/>
            <person name="Oren A."/>
            <person name="Chaudhuri R.R."/>
            <person name="La Ragione R."/>
            <person name="Hildebrand F."/>
            <person name="Pallen M.J."/>
        </authorList>
    </citation>
    <scope>NUCLEOTIDE SEQUENCE</scope>
    <source>
        <strain evidence="1">ChiSxjej3B15-24422</strain>
    </source>
</reference>
<proteinExistence type="predicted"/>
<keyword evidence="1" id="KW-0418">Kinase</keyword>
<dbReference type="AlphaFoldDB" id="A0A9D1YMH3"/>
<dbReference type="EMBL" id="DXDD01000035">
    <property type="protein sequence ID" value="HIY59550.1"/>
    <property type="molecule type" value="Genomic_DNA"/>
</dbReference>
<name>A0A9D1YMH3_9FIRM</name>
<gene>
    <name evidence="1" type="ORF">H9831_02545</name>
</gene>
<reference evidence="1" key="2">
    <citation type="submission" date="2021-04" db="EMBL/GenBank/DDBJ databases">
        <authorList>
            <person name="Gilroy R."/>
        </authorList>
    </citation>
    <scope>NUCLEOTIDE SEQUENCE</scope>
    <source>
        <strain evidence="1">ChiSxjej3B15-24422</strain>
    </source>
</reference>
<comment type="caution">
    <text evidence="1">The sequence shown here is derived from an EMBL/GenBank/DDBJ whole genome shotgun (WGS) entry which is preliminary data.</text>
</comment>